<dbReference type="SUPFAM" id="SSF82109">
    <property type="entry name" value="MIR domain"/>
    <property type="match status" value="1"/>
</dbReference>
<accession>A0A438IBR5</accession>
<dbReference type="OrthoDB" id="5588846at2759"/>
<organism evidence="4 5">
    <name type="scientific">Vitis vinifera</name>
    <name type="common">Grape</name>
    <dbReference type="NCBI Taxonomy" id="29760"/>
    <lineage>
        <taxon>Eukaryota</taxon>
        <taxon>Viridiplantae</taxon>
        <taxon>Streptophyta</taxon>
        <taxon>Embryophyta</taxon>
        <taxon>Tracheophyta</taxon>
        <taxon>Spermatophyta</taxon>
        <taxon>Magnoliopsida</taxon>
        <taxon>eudicotyledons</taxon>
        <taxon>Gunneridae</taxon>
        <taxon>Pentapetalae</taxon>
        <taxon>rosids</taxon>
        <taxon>Vitales</taxon>
        <taxon>Vitaceae</taxon>
        <taxon>Viteae</taxon>
        <taxon>Vitis</taxon>
    </lineage>
</organism>
<evidence type="ECO:0000313" key="5">
    <source>
        <dbReference type="Proteomes" id="UP000288805"/>
    </source>
</evidence>
<dbReference type="PROSITE" id="PS50919">
    <property type="entry name" value="MIR"/>
    <property type="match status" value="1"/>
</dbReference>
<dbReference type="InterPro" id="IPR036300">
    <property type="entry name" value="MIR_dom_sf"/>
</dbReference>
<name>A0A438IBR5_VITVI</name>
<evidence type="ECO:0000259" key="3">
    <source>
        <dbReference type="PROSITE" id="PS50919"/>
    </source>
</evidence>
<evidence type="ECO:0000256" key="1">
    <source>
        <dbReference type="ARBA" id="ARBA00022729"/>
    </source>
</evidence>
<feature type="domain" description="MIR" evidence="3">
    <location>
        <begin position="61"/>
        <end position="115"/>
    </location>
</feature>
<evidence type="ECO:0000313" key="4">
    <source>
        <dbReference type="EMBL" id="RVW94158.1"/>
    </source>
</evidence>
<dbReference type="Proteomes" id="UP000288805">
    <property type="component" value="Unassembled WGS sequence"/>
</dbReference>
<dbReference type="PANTHER" id="PTHR46809">
    <property type="entry name" value="STROMAL CELL-DERIVED FACTOR 2-LIKE PROTEIN"/>
    <property type="match status" value="1"/>
</dbReference>
<keyword evidence="1" id="KW-0732">Signal</keyword>
<dbReference type="PANTHER" id="PTHR46809:SF2">
    <property type="entry name" value="GH21273P"/>
    <property type="match status" value="1"/>
</dbReference>
<keyword evidence="2" id="KW-0677">Repeat</keyword>
<dbReference type="SMART" id="SM00472">
    <property type="entry name" value="MIR"/>
    <property type="match status" value="1"/>
</dbReference>
<dbReference type="InterPro" id="IPR016093">
    <property type="entry name" value="MIR_motif"/>
</dbReference>
<reference evidence="4 5" key="1">
    <citation type="journal article" date="2018" name="PLoS Genet.">
        <title>Population sequencing reveals clonal diversity and ancestral inbreeding in the grapevine cultivar Chardonnay.</title>
        <authorList>
            <person name="Roach M.J."/>
            <person name="Johnson D.L."/>
            <person name="Bohlmann J."/>
            <person name="van Vuuren H.J."/>
            <person name="Jones S.J."/>
            <person name="Pretorius I.S."/>
            <person name="Schmidt S.A."/>
            <person name="Borneman A.R."/>
        </authorList>
    </citation>
    <scope>NUCLEOTIDE SEQUENCE [LARGE SCALE GENOMIC DNA]</scope>
    <source>
        <strain evidence="5">cv. Chardonnay</strain>
        <tissue evidence="4">Leaf</tissue>
    </source>
</reference>
<dbReference type="AlphaFoldDB" id="A0A438IBR5"/>
<sequence>MPVLISLEFSESLYTERNNCPLPENALQCYGIINTKGVSCYGEDDNSDTGDNWRLEIEGSGKTWKQDQRVRLLHVDTGGYLHSHDKKYTRIAGGQQEVCGVRDKRADNVWLAVEGVYLPVNES</sequence>
<protein>
    <submittedName>
        <fullName evidence="4">Stromal cell-derived factor 2-like protein</fullName>
    </submittedName>
</protein>
<gene>
    <name evidence="4" type="primary">SDF2_1</name>
    <name evidence="4" type="ORF">CK203_038279</name>
</gene>
<proteinExistence type="predicted"/>
<evidence type="ECO:0000256" key="2">
    <source>
        <dbReference type="ARBA" id="ARBA00022737"/>
    </source>
</evidence>
<comment type="caution">
    <text evidence="4">The sequence shown here is derived from an EMBL/GenBank/DDBJ whole genome shotgun (WGS) entry which is preliminary data.</text>
</comment>
<dbReference type="Gene3D" id="2.80.10.50">
    <property type="match status" value="1"/>
</dbReference>
<dbReference type="EMBL" id="QGNW01000124">
    <property type="protein sequence ID" value="RVW94158.1"/>
    <property type="molecule type" value="Genomic_DNA"/>
</dbReference>